<evidence type="ECO:0000256" key="2">
    <source>
        <dbReference type="ARBA" id="ARBA00022840"/>
    </source>
</evidence>
<dbReference type="GO" id="GO:0003678">
    <property type="term" value="F:DNA helicase activity"/>
    <property type="evidence" value="ECO:0007669"/>
    <property type="project" value="InterPro"/>
</dbReference>
<evidence type="ECO:0000256" key="3">
    <source>
        <dbReference type="ARBA" id="ARBA00093297"/>
    </source>
</evidence>
<dbReference type="Gene3D" id="3.40.50.300">
    <property type="entry name" value="P-loop containing nucleotide triphosphate hydrolases"/>
    <property type="match status" value="1"/>
</dbReference>
<dbReference type="SUPFAM" id="SSF52540">
    <property type="entry name" value="P-loop containing nucleoside triphosphate hydrolases"/>
    <property type="match status" value="1"/>
</dbReference>
<keyword evidence="2" id="KW-0067">ATP-binding</keyword>
<feature type="compositionally biased region" description="Polar residues" evidence="4">
    <location>
        <begin position="312"/>
        <end position="328"/>
    </location>
</feature>
<evidence type="ECO:0000259" key="5">
    <source>
        <dbReference type="PROSITE" id="PS51206"/>
    </source>
</evidence>
<feature type="domain" description="SF3 helicase" evidence="5">
    <location>
        <begin position="745"/>
        <end position="922"/>
    </location>
</feature>
<accession>A0A6F9F0J6</accession>
<sequence length="1208" mass="135927">MRRTVKAASLKLTDSALIKQFLISKDKFQGLGLKVTESGPILVALTSLPKDTIVFVWEGLFSEENDFLQDGVVLHHKQGYVLSDSVEASALGNCPEHDCSLGIVEGTVFLGTSAENGSFAHMVGFKTMYDVDPGKQLCCKLLSGLPRIVQKKCAKKLVEEEAEVSSDASVSSDESEEDDIFDVETDGEYNETVLEDDLFTSVAARKRHQLCQTYSCMHYQTKCQYLQQLLQLEGRERNKQSFMKAIQTSQLSGDMNLLLSLPLSSSVTELMVRDLRKDIGSVIQPRENVWQCAIALMGVSTQVDELSKRFENLQSPSKRQTSAPNTPQKSKKICTEDSGVFSLPVEQAPSMPLAESSGLGEQLNADVEGPSGTDNPSSTPNTSTDASKSAQPSSTPRSLKSFTEEQPSTSTSAAVIQNNLPESLLADSDSESEEIIAPRIRCVRAFADDDNMNSTQNSSIISRLDADLENACKMVKAHARDHRIDMLKLSSAHQLRLHSQIECADKTFIFACPGDQLSTSENVELLANLFPQRTYGLLTVETSDYLASLRPDKDGTITYYMLRLQKQMTCRNVALALARLLRKAGIQVPFQDMLLIAVTELGYREAMRQMDMSQTLTFIGDVDVQTRAALKLQDPDISNAFIILCDYAERMKAKTTDQIIVLFEKTRPSEPEFKCIAKLKQSATTMKAWVENVKWYVAQREIFALPEFRNANNRLCGKMWMNIYQRFKEWNVAHERPALDMFRWEDEDVMQWWVEDVVNAQTKTERLLLGNNIPPTTFVNAILNAFCFGHRRERGIIFYSKDHRCGKSILAKSLSMLCCGKTIILEDRNSREFIVSSAASAGLVLLEDPSAAVVDYMVKCMRAHLDGDEVTINNKFQAVSTQVYPPILCTTNVSNTTNALKSRCTTFTFCRTIDQVFGTTRVDHIPEWDMALFLYKYTCVPMCNAIYKDIVPFDNGTTVTACKDDDINGHNPRCRFLLHLNRVLDKVCVPGESLTLVAGEPPVTIHCVERVRPAAVGLVCTRDAIEYGRLFIMHAEKIVRRCDTTGKAFIPEKAEEYRHVTDFFHTVMECWSSLLGCLVQGYDHDFLRKLHPDVPRFITLNLQQIDTKTFSRMQPSQQDEYCCALTLMSPTEKRMILYNWLSDPRRQPNDKNNYLSTIVKKLLGFVQRHGITGCTNMDEMYKHVTGQILLNFRDGPVSEERLEEDQLG</sequence>
<dbReference type="InterPro" id="IPR014015">
    <property type="entry name" value="Helicase_SF3_DNA-vir"/>
</dbReference>
<evidence type="ECO:0000313" key="6">
    <source>
        <dbReference type="EMBL" id="DAC81217.1"/>
    </source>
</evidence>
<evidence type="ECO:0000256" key="4">
    <source>
        <dbReference type="SAM" id="MobiDB-lite"/>
    </source>
</evidence>
<dbReference type="GO" id="GO:0006260">
    <property type="term" value="P:DNA replication"/>
    <property type="evidence" value="ECO:0007669"/>
    <property type="project" value="InterPro"/>
</dbReference>
<feature type="region of interest" description="Disordered" evidence="4">
    <location>
        <begin position="351"/>
        <end position="415"/>
    </location>
</feature>
<dbReference type="GO" id="GO:0005524">
    <property type="term" value="F:ATP binding"/>
    <property type="evidence" value="ECO:0007669"/>
    <property type="project" value="UniProtKB-KW"/>
</dbReference>
<dbReference type="InterPro" id="IPR027417">
    <property type="entry name" value="P-loop_NTPase"/>
</dbReference>
<keyword evidence="1" id="KW-0547">Nucleotide-binding</keyword>
<dbReference type="EMBL" id="BK011021">
    <property type="protein sequence ID" value="DAC81217.1"/>
    <property type="molecule type" value="Genomic_DNA"/>
</dbReference>
<dbReference type="InterPro" id="IPR001177">
    <property type="entry name" value="PPV_DNA_helicase_E1_C"/>
</dbReference>
<feature type="compositionally biased region" description="Polar residues" evidence="4">
    <location>
        <begin position="386"/>
        <end position="415"/>
    </location>
</feature>
<dbReference type="PROSITE" id="PS51206">
    <property type="entry name" value="SF3_HELICASE_1"/>
    <property type="match status" value="1"/>
</dbReference>
<dbReference type="Pfam" id="PF00519">
    <property type="entry name" value="PPV_E1_C"/>
    <property type="match status" value="1"/>
</dbReference>
<feature type="compositionally biased region" description="Low complexity" evidence="4">
    <location>
        <begin position="369"/>
        <end position="385"/>
    </location>
</feature>
<organism evidence="6">
    <name type="scientific">Swordtail adomavirus 2</name>
    <dbReference type="NCBI Taxonomy" id="2609877"/>
    <lineage>
        <taxon>Viruses</taxon>
        <taxon>Adomaviruses</taxon>
    </lineage>
</organism>
<comment type="function">
    <text evidence="3">ATP-dependent DNA 3'-5' helicase required for initiation of viral DNA replication. It forms a complex with the viral E2 protein. The E1-E2 complex binds to the replication origin which contains binding sites for both proteins. During the initial step, a dimer of E1 interacts with a dimer of protein E2 leading to a complex that binds the viral origin of replication with high specificity. Then, a second dimer of E1 displaces the E2 dimer in an ATP-dependent manner to form the E1 tetramer. Following this, two E1 monomers are added to each half of the site, which results in the formation of two E1 trimers on the viral ori. Subsequently, two hexamers will be created. The double hexamer acts as a bi-directional helicase machinery and unwinds the viral DNA and then recruits the host DNA polymerase to start replication.</text>
</comment>
<feature type="region of interest" description="Disordered" evidence="4">
    <location>
        <begin position="311"/>
        <end position="333"/>
    </location>
</feature>
<dbReference type="GO" id="GO:0003677">
    <property type="term" value="F:DNA binding"/>
    <property type="evidence" value="ECO:0007669"/>
    <property type="project" value="InterPro"/>
</dbReference>
<protein>
    <submittedName>
        <fullName evidence="6">EO1</fullName>
    </submittedName>
</protein>
<proteinExistence type="predicted"/>
<name>A0A6F9F0J6_9VIRU</name>
<reference evidence="6" key="1">
    <citation type="journal article" date="2020" name="J. ISSAAS">
        <title>Identification of Adomavirus Virion Proteins.</title>
        <authorList>
            <person name="Welch N.L."/>
            <person name="Tisza M.J."/>
            <person name="Starrett G.J."/>
            <person name="Belford A.K."/>
            <person name="Pastrana D.V."/>
            <person name="Pang Y.-Y.S."/>
            <person name="Schiller J.T."/>
            <person name="An P."/>
            <person name="Cantolupo P.G."/>
            <person name="Pipas J.M."/>
            <person name="Koda S."/>
            <person name="Subramaniam K."/>
            <person name="Waltzek T.B."/>
            <person name="Bian C."/>
            <person name="Shi Q."/>
            <person name="Ruan Z."/>
            <person name="Ng T.F.F."/>
            <person name="Buck C.B."/>
        </authorList>
    </citation>
    <scope>NUCLEOTIDE SEQUENCE</scope>
    <source>
        <strain evidence="6">4278</strain>
    </source>
</reference>
<evidence type="ECO:0000256" key="1">
    <source>
        <dbReference type="ARBA" id="ARBA00022741"/>
    </source>
</evidence>